<feature type="binding site" evidence="10">
    <location>
        <position position="93"/>
    </location>
    <ligand>
        <name>Mg(2+)</name>
        <dbReference type="ChEBI" id="CHEBI:18420"/>
        <label>1</label>
    </ligand>
</feature>
<evidence type="ECO:0000256" key="7">
    <source>
        <dbReference type="ARBA" id="ARBA00022759"/>
    </source>
</evidence>
<evidence type="ECO:0000256" key="2">
    <source>
        <dbReference type="ARBA" id="ARBA00005300"/>
    </source>
</evidence>
<evidence type="ECO:0000256" key="9">
    <source>
        <dbReference type="ARBA" id="ARBA00022842"/>
    </source>
</evidence>
<keyword evidence="10" id="KW-0963">Cytoplasm</keyword>
<feature type="binding site" evidence="10">
    <location>
        <position position="157"/>
    </location>
    <ligand>
        <name>Mg(2+)</name>
        <dbReference type="ChEBI" id="CHEBI:18420"/>
        <label>2</label>
    </ligand>
</feature>
<dbReference type="NCBIfam" id="NF001236">
    <property type="entry name" value="PRK00203.1"/>
    <property type="match status" value="1"/>
</dbReference>
<keyword evidence="7 10" id="KW-0255">Endonuclease</keyword>
<keyword evidence="6 10" id="KW-0479">Metal-binding</keyword>
<comment type="catalytic activity">
    <reaction evidence="1 10">
        <text>Endonucleolytic cleavage to 5'-phosphomonoester.</text>
        <dbReference type="EC" id="3.1.26.4"/>
    </reaction>
</comment>
<dbReference type="InterPro" id="IPR002156">
    <property type="entry name" value="RNaseH_domain"/>
</dbReference>
<feature type="region of interest" description="Disordered" evidence="11">
    <location>
        <begin position="1"/>
        <end position="24"/>
    </location>
</feature>
<comment type="function">
    <text evidence="10">Endonuclease that specifically degrades the RNA of RNA-DNA hybrids.</text>
</comment>
<keyword evidence="8 10" id="KW-0378">Hydrolase</keyword>
<dbReference type="PANTHER" id="PTHR10642:SF26">
    <property type="entry name" value="RIBONUCLEASE H1"/>
    <property type="match status" value="1"/>
</dbReference>
<evidence type="ECO:0000256" key="3">
    <source>
        <dbReference type="ARBA" id="ARBA00011245"/>
    </source>
</evidence>
<evidence type="ECO:0000313" key="14">
    <source>
        <dbReference type="Proteomes" id="UP000675409"/>
    </source>
</evidence>
<keyword evidence="5 10" id="KW-0540">Nuclease</keyword>
<dbReference type="CDD" id="cd09278">
    <property type="entry name" value="RNase_HI_prokaryote_like"/>
    <property type="match status" value="1"/>
</dbReference>
<evidence type="ECO:0000256" key="8">
    <source>
        <dbReference type="ARBA" id="ARBA00022801"/>
    </source>
</evidence>
<keyword evidence="9 10" id="KW-0460">Magnesium</keyword>
<comment type="cofactor">
    <cofactor evidence="10">
        <name>Mg(2+)</name>
        <dbReference type="ChEBI" id="CHEBI:18420"/>
    </cofactor>
    <text evidence="10">Binds 1 Mg(2+) ion per subunit. May bind a second metal ion at a regulatory site, or after substrate binding.</text>
</comment>
<comment type="caution">
    <text evidence="13">The sequence shown here is derived from an EMBL/GenBank/DDBJ whole genome shotgun (WGS) entry which is preliminary data.</text>
</comment>
<comment type="subcellular location">
    <subcellularLocation>
        <location evidence="10">Cytoplasm</location>
    </subcellularLocation>
</comment>
<dbReference type="Pfam" id="PF00075">
    <property type="entry name" value="RNase_H"/>
    <property type="match status" value="1"/>
</dbReference>
<feature type="binding site" evidence="10">
    <location>
        <position position="33"/>
    </location>
    <ligand>
        <name>Mg(2+)</name>
        <dbReference type="ChEBI" id="CHEBI:18420"/>
        <label>1</label>
    </ligand>
</feature>
<comment type="similarity">
    <text evidence="2 10">Belongs to the RNase H family.</text>
</comment>
<dbReference type="GO" id="GO:0004523">
    <property type="term" value="F:RNA-DNA hybrid ribonuclease activity"/>
    <property type="evidence" value="ECO:0007669"/>
    <property type="project" value="UniProtKB-EC"/>
</dbReference>
<dbReference type="SUPFAM" id="SSF53098">
    <property type="entry name" value="Ribonuclease H-like"/>
    <property type="match status" value="1"/>
</dbReference>
<feature type="domain" description="RNase H type-1" evidence="12">
    <location>
        <begin position="24"/>
        <end position="165"/>
    </location>
</feature>
<name>A0ABS1LQF8_9MICO</name>
<evidence type="ECO:0000256" key="6">
    <source>
        <dbReference type="ARBA" id="ARBA00022723"/>
    </source>
</evidence>
<evidence type="ECO:0000256" key="10">
    <source>
        <dbReference type="HAMAP-Rule" id="MF_00042"/>
    </source>
</evidence>
<dbReference type="HAMAP" id="MF_00042">
    <property type="entry name" value="RNase_H"/>
    <property type="match status" value="1"/>
</dbReference>
<feature type="binding site" evidence="10">
    <location>
        <position position="71"/>
    </location>
    <ligand>
        <name>Mg(2+)</name>
        <dbReference type="ChEBI" id="CHEBI:18420"/>
        <label>1</label>
    </ligand>
</feature>
<comment type="subunit">
    <text evidence="3 10">Monomer.</text>
</comment>
<accession>A0ABS1LQF8</accession>
<evidence type="ECO:0000256" key="5">
    <source>
        <dbReference type="ARBA" id="ARBA00022722"/>
    </source>
</evidence>
<evidence type="ECO:0000313" key="13">
    <source>
        <dbReference type="EMBL" id="MBL0888470.1"/>
    </source>
</evidence>
<feature type="binding site" evidence="10">
    <location>
        <position position="33"/>
    </location>
    <ligand>
        <name>Mg(2+)</name>
        <dbReference type="ChEBI" id="CHEBI:18420"/>
        <label>2</label>
    </ligand>
</feature>
<evidence type="ECO:0000256" key="11">
    <source>
        <dbReference type="SAM" id="MobiDB-lite"/>
    </source>
</evidence>
<dbReference type="Gene3D" id="3.30.420.10">
    <property type="entry name" value="Ribonuclease H-like superfamily/Ribonuclease H"/>
    <property type="match status" value="1"/>
</dbReference>
<sequence length="168" mass="18319">MRRTAPSPLRLDLVTSPEDLTGSPRPVIEMWTDGACKGNPGIGGWGALLRSGTHEKELFGGDPATTNNRMELTAVVEALRALKGPSEVTIHVDSAYVMNGMKSWVAGWKRNGWRTASKQPVKNVDLWQALDAEVARHEVRWVWVKGHAGDPGNERADALANQGVDSVR</sequence>
<dbReference type="EMBL" id="JABBYC010000058">
    <property type="protein sequence ID" value="MBL0888470.1"/>
    <property type="molecule type" value="Genomic_DNA"/>
</dbReference>
<dbReference type="InterPro" id="IPR036397">
    <property type="entry name" value="RNaseH_sf"/>
</dbReference>
<reference evidence="13 14" key="1">
    <citation type="journal article" date="2021" name="Arch. Microbiol.">
        <title>Myceligenerans indicum sp. nov., an actinobacterium isolated from mangrove sediment of Sundarbans, India.</title>
        <authorList>
            <person name="Asha K."/>
            <person name="Bhadury P."/>
        </authorList>
    </citation>
    <scope>NUCLEOTIDE SEQUENCE [LARGE SCALE GENOMIC DNA]</scope>
    <source>
        <strain evidence="13 14">I2</strain>
    </source>
</reference>
<organism evidence="13 14">
    <name type="scientific">Myceligenerans indicum</name>
    <dbReference type="NCBI Taxonomy" id="2593663"/>
    <lineage>
        <taxon>Bacteria</taxon>
        <taxon>Bacillati</taxon>
        <taxon>Actinomycetota</taxon>
        <taxon>Actinomycetes</taxon>
        <taxon>Micrococcales</taxon>
        <taxon>Promicromonosporaceae</taxon>
        <taxon>Myceligenerans</taxon>
    </lineage>
</organism>
<dbReference type="PROSITE" id="PS50879">
    <property type="entry name" value="RNASE_H_1"/>
    <property type="match status" value="1"/>
</dbReference>
<dbReference type="InterPro" id="IPR022892">
    <property type="entry name" value="RNaseHI"/>
</dbReference>
<evidence type="ECO:0000259" key="12">
    <source>
        <dbReference type="PROSITE" id="PS50879"/>
    </source>
</evidence>
<gene>
    <name evidence="10 13" type="primary">rnhA</name>
    <name evidence="13" type="ORF">HGK34_19660</name>
</gene>
<dbReference type="PANTHER" id="PTHR10642">
    <property type="entry name" value="RIBONUCLEASE H1"/>
    <property type="match status" value="1"/>
</dbReference>
<protein>
    <recommendedName>
        <fullName evidence="4 10">Ribonuclease H</fullName>
        <shortName evidence="10">RNase H</shortName>
        <ecNumber evidence="4 10">3.1.26.4</ecNumber>
    </recommendedName>
</protein>
<evidence type="ECO:0000256" key="1">
    <source>
        <dbReference type="ARBA" id="ARBA00000077"/>
    </source>
</evidence>
<proteinExistence type="inferred from homology"/>
<keyword evidence="14" id="KW-1185">Reference proteome</keyword>
<dbReference type="InterPro" id="IPR012337">
    <property type="entry name" value="RNaseH-like_sf"/>
</dbReference>
<dbReference type="EC" id="3.1.26.4" evidence="4 10"/>
<dbReference type="InterPro" id="IPR050092">
    <property type="entry name" value="RNase_H"/>
</dbReference>
<dbReference type="Proteomes" id="UP000675409">
    <property type="component" value="Unassembled WGS sequence"/>
</dbReference>
<evidence type="ECO:0000256" key="4">
    <source>
        <dbReference type="ARBA" id="ARBA00012180"/>
    </source>
</evidence>